<proteinExistence type="predicted"/>
<protein>
    <submittedName>
        <fullName evidence="1">Uncharacterized protein</fullName>
    </submittedName>
</protein>
<accession>A0A1C4ARR0</accession>
<organism evidence="1 2">
    <name type="scientific">Bacillus cereus</name>
    <dbReference type="NCBI Taxonomy" id="1396"/>
    <lineage>
        <taxon>Bacteria</taxon>
        <taxon>Bacillati</taxon>
        <taxon>Bacillota</taxon>
        <taxon>Bacilli</taxon>
        <taxon>Bacillales</taxon>
        <taxon>Bacillaceae</taxon>
        <taxon>Bacillus</taxon>
        <taxon>Bacillus cereus group</taxon>
    </lineage>
</organism>
<evidence type="ECO:0000313" key="1">
    <source>
        <dbReference type="EMBL" id="OKA37237.1"/>
    </source>
</evidence>
<gene>
    <name evidence="1" type="ORF">BJR07_16375</name>
</gene>
<evidence type="ECO:0000313" key="2">
    <source>
        <dbReference type="Proteomes" id="UP000186535"/>
    </source>
</evidence>
<dbReference type="RefSeq" id="WP_073517488.1">
    <property type="nucleotide sequence ID" value="NZ_MPOM01000001.1"/>
</dbReference>
<reference evidence="1 2" key="1">
    <citation type="submission" date="2016-11" db="EMBL/GenBank/DDBJ databases">
        <title>Identification of Bacillus cereus isolated from egg-white.</title>
        <authorList>
            <person name="Soni A."/>
            <person name="Oey I."/>
            <person name="Silcock P."/>
            <person name="Bremer P."/>
        </authorList>
    </citation>
    <scope>NUCLEOTIDE SEQUENCE [LARGE SCALE GENOMIC DNA]</scope>
    <source>
        <strain evidence="1 2">NZAS03</strain>
    </source>
</reference>
<comment type="caution">
    <text evidence="1">The sequence shown here is derived from an EMBL/GenBank/DDBJ whole genome shotgun (WGS) entry which is preliminary data.</text>
</comment>
<name>A0A1C4ARR0_BACCE</name>
<dbReference type="Proteomes" id="UP000186535">
    <property type="component" value="Unassembled WGS sequence"/>
</dbReference>
<dbReference type="AlphaFoldDB" id="A0A1C4ARR0"/>
<dbReference type="EMBL" id="MPON01000004">
    <property type="protein sequence ID" value="OKA37237.1"/>
    <property type="molecule type" value="Genomic_DNA"/>
</dbReference>
<sequence>MSSGTVKVYDNIFHTFRSGDRILQSENNITKAFINVFEHSHIDLRKKFLIQELDISEEITEDRITFDLQVKKRLEHNFKKAFVLGISDKIPQSMNYNRVKEDSYGVPDAVFLSESLCMLIEVKVRDAKLSLDQIKKHENLFMKGQDISNSIFKTWDEILCFLNRQREELMGEKYNVTKFLIDQFISFCGINGIGTNKTKDFYFACFPSNIRQLTRDIDAYILEKYNSDIDNSRQARNNGISYTRNGRRGFFVKLESEAHILILSFDSSRGNLVQEKLDAMGIGKKRNTNAKAFETPSREAWVDLYKVESIKILKLFIDDAFRNRP</sequence>